<name>D7BDB7_ALLS1</name>
<dbReference type="PANTHER" id="PTHR36928">
    <property type="entry name" value="PHOSPHATASE YCDX-RELATED"/>
    <property type="match status" value="1"/>
</dbReference>
<dbReference type="FunFam" id="3.20.20.140:FF:000047">
    <property type="entry name" value="PHP domain-containing protein"/>
    <property type="match status" value="1"/>
</dbReference>
<dbReference type="SMART" id="SM00481">
    <property type="entry name" value="POLIIIAc"/>
    <property type="match status" value="1"/>
</dbReference>
<dbReference type="GO" id="GO:0003887">
    <property type="term" value="F:DNA-directed DNA polymerase activity"/>
    <property type="evidence" value="ECO:0007669"/>
    <property type="project" value="InterPro"/>
</dbReference>
<accession>D7BDB7</accession>
<dbReference type="Gene3D" id="3.30.460.10">
    <property type="entry name" value="Beta Polymerase, domain 2"/>
    <property type="match status" value="1"/>
</dbReference>
<dbReference type="Proteomes" id="UP000001916">
    <property type="component" value="Chromosome"/>
</dbReference>
<keyword evidence="4" id="KW-1185">Reference proteome</keyword>
<dbReference type="SUPFAM" id="SSF81301">
    <property type="entry name" value="Nucleotidyltransferase"/>
    <property type="match status" value="1"/>
</dbReference>
<dbReference type="Gene3D" id="3.20.20.140">
    <property type="entry name" value="Metal-dependent hydrolases"/>
    <property type="match status" value="1"/>
</dbReference>
<dbReference type="Pfam" id="PF02811">
    <property type="entry name" value="PHP"/>
    <property type="match status" value="1"/>
</dbReference>
<dbReference type="InterPro" id="IPR022311">
    <property type="entry name" value="PolX-like"/>
</dbReference>
<dbReference type="OrthoDB" id="9808747at2"/>
<dbReference type="Pfam" id="PF14716">
    <property type="entry name" value="HHH_8"/>
    <property type="match status" value="1"/>
</dbReference>
<evidence type="ECO:0000259" key="2">
    <source>
        <dbReference type="SMART" id="SM00483"/>
    </source>
</evidence>
<dbReference type="SMART" id="SM00483">
    <property type="entry name" value="POLXc"/>
    <property type="match status" value="1"/>
</dbReference>
<dbReference type="InterPro" id="IPR043519">
    <property type="entry name" value="NT_sf"/>
</dbReference>
<dbReference type="RefSeq" id="WP_013157615.1">
    <property type="nucleotide sequence ID" value="NC_014212.1"/>
</dbReference>
<protein>
    <submittedName>
        <fullName evidence="3">PHP domain protein</fullName>
    </submittedName>
</protein>
<dbReference type="CDD" id="cd07436">
    <property type="entry name" value="PHP_PolX"/>
    <property type="match status" value="1"/>
</dbReference>
<organism evidence="3 4">
    <name type="scientific">Allomeiothermus silvanus (strain ATCC 700542 / DSM 9946 / NBRC 106475 / NCIMB 13440 / VI-R2)</name>
    <name type="common">Thermus silvanus</name>
    <dbReference type="NCBI Taxonomy" id="526227"/>
    <lineage>
        <taxon>Bacteria</taxon>
        <taxon>Thermotogati</taxon>
        <taxon>Deinococcota</taxon>
        <taxon>Deinococci</taxon>
        <taxon>Thermales</taxon>
        <taxon>Thermaceae</taxon>
        <taxon>Allomeiothermus</taxon>
    </lineage>
</organism>
<dbReference type="InterPro" id="IPR050243">
    <property type="entry name" value="PHP_phosphatase"/>
</dbReference>
<dbReference type="Gene3D" id="1.10.150.20">
    <property type="entry name" value="5' to 3' exonuclease, C-terminal subdomain"/>
    <property type="match status" value="1"/>
</dbReference>
<dbReference type="GO" id="GO:0042578">
    <property type="term" value="F:phosphoric ester hydrolase activity"/>
    <property type="evidence" value="ECO:0007669"/>
    <property type="project" value="TreeGrafter"/>
</dbReference>
<feature type="domain" description="DNA-directed DNA polymerase X" evidence="2">
    <location>
        <begin position="1"/>
        <end position="281"/>
    </location>
</feature>
<dbReference type="eggNOG" id="COG1387">
    <property type="taxonomic scope" value="Bacteria"/>
</dbReference>
<dbReference type="EMBL" id="CP002042">
    <property type="protein sequence ID" value="ADH63035.1"/>
    <property type="molecule type" value="Genomic_DNA"/>
</dbReference>
<gene>
    <name evidence="3" type="ordered locus">Mesil_1131</name>
</gene>
<feature type="domain" description="Polymerase/histidinol phosphatase N-terminal" evidence="1">
    <location>
        <begin position="301"/>
        <end position="380"/>
    </location>
</feature>
<dbReference type="Gene3D" id="1.10.150.110">
    <property type="entry name" value="DNA polymerase beta, N-terminal domain-like"/>
    <property type="match status" value="1"/>
</dbReference>
<dbReference type="InterPro" id="IPR016195">
    <property type="entry name" value="Pol/histidinol_Pase-like"/>
</dbReference>
<dbReference type="GO" id="GO:0008270">
    <property type="term" value="F:zinc ion binding"/>
    <property type="evidence" value="ECO:0007669"/>
    <property type="project" value="TreeGrafter"/>
</dbReference>
<dbReference type="InterPro" id="IPR027421">
    <property type="entry name" value="DNA_pol_lamdba_lyase_dom_sf"/>
</dbReference>
<dbReference type="HOGENOM" id="CLU_017729_1_0_0"/>
<dbReference type="PANTHER" id="PTHR36928:SF1">
    <property type="entry name" value="PHOSPHATASE YCDX-RELATED"/>
    <property type="match status" value="1"/>
</dbReference>
<dbReference type="SUPFAM" id="SSF158702">
    <property type="entry name" value="Sec63 N-terminal domain-like"/>
    <property type="match status" value="1"/>
</dbReference>
<dbReference type="PIRSF" id="PIRSF005047">
    <property type="entry name" value="UCP005047_YshC"/>
    <property type="match status" value="1"/>
</dbReference>
<dbReference type="InterPro" id="IPR010996">
    <property type="entry name" value="HHH_MUS81"/>
</dbReference>
<dbReference type="InterPro" id="IPR047967">
    <property type="entry name" value="PolX_PHP"/>
</dbReference>
<evidence type="ECO:0000259" key="1">
    <source>
        <dbReference type="SMART" id="SM00481"/>
    </source>
</evidence>
<sequence>MNRKELSGLLEYAADLLEVLGEHAFRAPAYRRVARVLERSETDLETLAARNFEGIAGPSLAPMLVEIVQSGEFPYLAELESRIPPGVLEMFRVRGLGPKRIRALWDNHVDSLEELIRHAEEGKLRGIPGFGAKTEQNLLEAARFALENLRRVLLPVGLGAAQLLLTDLAGAGIQAELTGSLRRGLETVGNVDLIALAEPEAAAKALGQYAEGVEGQVIHGRVEGVRLRVFCADRASYGTTLFRTTGSIPWLSELGALPLAPDEESVFAALGKPYVPPFWREPEHIGLNPPGRLVQREELAGLIHNHTTYSDGTASLREMAEAAIERGYEYMVISDHSQSAPYAGGLEPPRLLEQWKEIEALNAELAPFRILKGIESDILPDGSLDYPDEVLQKFDVVIGSIHSGFGLSYEAQTERLLRAVDNPYLSILGHATGRLLLRRKGVEANWERVLERAEQNKVIVEINCNPYRLDLDWRWALRWRERLVFSLGPDSHAISGMDDIGYGLLMSHKAGLSPERVVNTWKAEELIGYRKS</sequence>
<dbReference type="KEGG" id="msv:Mesil_1131"/>
<dbReference type="SUPFAM" id="SSF89550">
    <property type="entry name" value="PHP domain-like"/>
    <property type="match status" value="1"/>
</dbReference>
<dbReference type="InterPro" id="IPR002054">
    <property type="entry name" value="DNA-dir_DNA_pol_X"/>
</dbReference>
<proteinExistence type="predicted"/>
<dbReference type="GO" id="GO:0003677">
    <property type="term" value="F:DNA binding"/>
    <property type="evidence" value="ECO:0007669"/>
    <property type="project" value="InterPro"/>
</dbReference>
<dbReference type="Pfam" id="PF14520">
    <property type="entry name" value="HHH_5"/>
    <property type="match status" value="1"/>
</dbReference>
<dbReference type="InterPro" id="IPR003141">
    <property type="entry name" value="Pol/His_phosphatase_N"/>
</dbReference>
<evidence type="ECO:0000313" key="3">
    <source>
        <dbReference type="EMBL" id="ADH63035.1"/>
    </source>
</evidence>
<dbReference type="STRING" id="526227.Mesil_1131"/>
<dbReference type="eggNOG" id="COG1796">
    <property type="taxonomic scope" value="Bacteria"/>
</dbReference>
<dbReference type="InterPro" id="IPR004013">
    <property type="entry name" value="PHP_dom"/>
</dbReference>
<dbReference type="SUPFAM" id="SSF47802">
    <property type="entry name" value="DNA polymerase beta, N-terminal domain-like"/>
    <property type="match status" value="1"/>
</dbReference>
<dbReference type="GO" id="GO:0005829">
    <property type="term" value="C:cytosol"/>
    <property type="evidence" value="ECO:0007669"/>
    <property type="project" value="TreeGrafter"/>
</dbReference>
<evidence type="ECO:0000313" key="4">
    <source>
        <dbReference type="Proteomes" id="UP000001916"/>
    </source>
</evidence>
<dbReference type="AlphaFoldDB" id="D7BDB7"/>
<reference evidence="3 4" key="1">
    <citation type="journal article" date="2010" name="Stand. Genomic Sci.">
        <title>Complete genome sequence of Meiothermus silvanus type strain (VI-R2).</title>
        <authorList>
            <person name="Sikorski J."/>
            <person name="Tindall B.J."/>
            <person name="Lowry S."/>
            <person name="Lucas S."/>
            <person name="Nolan M."/>
            <person name="Copeland A."/>
            <person name="Glavina Del Rio T."/>
            <person name="Tice H."/>
            <person name="Cheng J.F."/>
            <person name="Han C."/>
            <person name="Pitluck S."/>
            <person name="Liolios K."/>
            <person name="Ivanova N."/>
            <person name="Mavromatis K."/>
            <person name="Mikhailova N."/>
            <person name="Pati A."/>
            <person name="Goodwin L."/>
            <person name="Chen A."/>
            <person name="Palaniappan K."/>
            <person name="Land M."/>
            <person name="Hauser L."/>
            <person name="Chang Y.J."/>
            <person name="Jeffries C.D."/>
            <person name="Rohde M."/>
            <person name="Goker M."/>
            <person name="Woyke T."/>
            <person name="Bristow J."/>
            <person name="Eisen J.A."/>
            <person name="Markowitz V."/>
            <person name="Hugenholtz P."/>
            <person name="Kyrpides N.C."/>
            <person name="Klenk H.P."/>
            <person name="Lapidus A."/>
        </authorList>
    </citation>
    <scope>NUCLEOTIDE SEQUENCE [LARGE SCALE GENOMIC DNA]</scope>
    <source>
        <strain evidence="4">ATCC 700542 / DSM 9946 / VI-R2</strain>
    </source>
</reference>